<gene>
    <name evidence="1" type="ORF">SAMN04488090_1757</name>
</gene>
<reference evidence="1 2" key="1">
    <citation type="submission" date="2016-10" db="EMBL/GenBank/DDBJ databases">
        <authorList>
            <person name="de Groot N.N."/>
        </authorList>
    </citation>
    <scope>NUCLEOTIDE SEQUENCE [LARGE SCALE GENOMIC DNA]</scope>
    <source>
        <strain evidence="1 2">DSM 21668</strain>
    </source>
</reference>
<dbReference type="Proteomes" id="UP000198901">
    <property type="component" value="Unassembled WGS sequence"/>
</dbReference>
<dbReference type="AlphaFoldDB" id="A0A1G9MV57"/>
<keyword evidence="2" id="KW-1185">Reference proteome</keyword>
<organism evidence="1 2">
    <name type="scientific">Siphonobacter aquaeclarae</name>
    <dbReference type="NCBI Taxonomy" id="563176"/>
    <lineage>
        <taxon>Bacteria</taxon>
        <taxon>Pseudomonadati</taxon>
        <taxon>Bacteroidota</taxon>
        <taxon>Cytophagia</taxon>
        <taxon>Cytophagales</taxon>
        <taxon>Cytophagaceae</taxon>
        <taxon>Siphonobacter</taxon>
    </lineage>
</organism>
<evidence type="ECO:0000313" key="2">
    <source>
        <dbReference type="Proteomes" id="UP000198901"/>
    </source>
</evidence>
<accession>A0A1G9MV57</accession>
<evidence type="ECO:0008006" key="3">
    <source>
        <dbReference type="Google" id="ProtNLM"/>
    </source>
</evidence>
<protein>
    <recommendedName>
        <fullName evidence="3">SdiA-regulated</fullName>
    </recommendedName>
</protein>
<dbReference type="RefSeq" id="WP_093200559.1">
    <property type="nucleotide sequence ID" value="NZ_FNGS01000003.1"/>
</dbReference>
<dbReference type="EMBL" id="FNGS01000003">
    <property type="protein sequence ID" value="SDL78176.1"/>
    <property type="molecule type" value="Genomic_DNA"/>
</dbReference>
<sequence>MLKAKLLLFLFGLKIQFCSCGGDIRHEGFRRGRSEYHVTRVGTMPAVANENSGLATASGKPTFWTHNDSGGKPELYEVDEKGLLLRTLALPGIRNRDWEDISRDSRGNLYIGDTGNNTNNRQDLVVYIVPERIVNGPVDSTAIQAISYRYEDQRVFPPEKKDRNFDCEAFFFHQDSLYLFSKNRGDRTVKLYSMSARPGNQVARVQDRLPLRGMVTAADISPDRKTFAVLTYGKVFFFGVEDGKINFRRSLSCLKVGRGQVEGLVFVRNNELLLTNEKGKIFRITRKSGTYLAEKAY</sequence>
<dbReference type="SUPFAM" id="SSF101898">
    <property type="entry name" value="NHL repeat"/>
    <property type="match status" value="1"/>
</dbReference>
<evidence type="ECO:0000313" key="1">
    <source>
        <dbReference type="EMBL" id="SDL78176.1"/>
    </source>
</evidence>
<dbReference type="OrthoDB" id="9798438at2"/>
<proteinExistence type="predicted"/>
<name>A0A1G9MV57_9BACT</name>
<dbReference type="STRING" id="563176.SAMN04488090_1757"/>